<evidence type="ECO:0000313" key="2">
    <source>
        <dbReference type="EMBL" id="KAL0322193.1"/>
    </source>
</evidence>
<evidence type="ECO:0000256" key="1">
    <source>
        <dbReference type="SAM" id="MobiDB-lite"/>
    </source>
</evidence>
<comment type="caution">
    <text evidence="2">The sequence shown here is derived from an EMBL/GenBank/DDBJ whole genome shotgun (WGS) entry which is preliminary data.</text>
</comment>
<name>A0AAW2LV88_9LAMI</name>
<dbReference type="AlphaFoldDB" id="A0AAW2LV88"/>
<reference evidence="2" key="2">
    <citation type="journal article" date="2024" name="Plant">
        <title>Genomic evolution and insights into agronomic trait innovations of Sesamum species.</title>
        <authorList>
            <person name="Miao H."/>
            <person name="Wang L."/>
            <person name="Qu L."/>
            <person name="Liu H."/>
            <person name="Sun Y."/>
            <person name="Le M."/>
            <person name="Wang Q."/>
            <person name="Wei S."/>
            <person name="Zheng Y."/>
            <person name="Lin W."/>
            <person name="Duan Y."/>
            <person name="Cao H."/>
            <person name="Xiong S."/>
            <person name="Wang X."/>
            <person name="Wei L."/>
            <person name="Li C."/>
            <person name="Ma Q."/>
            <person name="Ju M."/>
            <person name="Zhao R."/>
            <person name="Li G."/>
            <person name="Mu C."/>
            <person name="Tian Q."/>
            <person name="Mei H."/>
            <person name="Zhang T."/>
            <person name="Gao T."/>
            <person name="Zhang H."/>
        </authorList>
    </citation>
    <scope>NUCLEOTIDE SEQUENCE</scope>
    <source>
        <strain evidence="2">KEN8</strain>
    </source>
</reference>
<feature type="compositionally biased region" description="Polar residues" evidence="1">
    <location>
        <begin position="205"/>
        <end position="215"/>
    </location>
</feature>
<gene>
    <name evidence="2" type="ORF">Scaly_2515700</name>
</gene>
<accession>A0AAW2LV88</accession>
<proteinExistence type="predicted"/>
<protein>
    <submittedName>
        <fullName evidence="2">Uncharacterized protein</fullName>
    </submittedName>
</protein>
<feature type="compositionally biased region" description="Acidic residues" evidence="1">
    <location>
        <begin position="173"/>
        <end position="195"/>
    </location>
</feature>
<feature type="region of interest" description="Disordered" evidence="1">
    <location>
        <begin position="129"/>
        <end position="215"/>
    </location>
</feature>
<reference evidence="2" key="1">
    <citation type="submission" date="2020-06" db="EMBL/GenBank/DDBJ databases">
        <authorList>
            <person name="Li T."/>
            <person name="Hu X."/>
            <person name="Zhang T."/>
            <person name="Song X."/>
            <person name="Zhang H."/>
            <person name="Dai N."/>
            <person name="Sheng W."/>
            <person name="Hou X."/>
            <person name="Wei L."/>
        </authorList>
    </citation>
    <scope>NUCLEOTIDE SEQUENCE</scope>
    <source>
        <strain evidence="2">KEN8</strain>
        <tissue evidence="2">Leaf</tissue>
    </source>
</reference>
<sequence length="215" mass="24369">MIDTIAEVGPGVKGPSGYQIGEVRREVKEVIKRLESDLIVQANAMNEIRIFVDKLGEFGTPLARQAVSRSLPAIQKLHKLVYAHCNMRLRVRNLMYQRKDDDYYSPIDFNHIFHDNDILDEWTRCIQRSSKGKEKHVSSKEKGKQVTFKDKSAHVSSLRKDKHILPSSSNPNDSDDETAKDGDDDDDDDDDDNDGDGNMHKETQQSHGMTSVEGN</sequence>
<feature type="compositionally biased region" description="Basic and acidic residues" evidence="1">
    <location>
        <begin position="131"/>
        <end position="153"/>
    </location>
</feature>
<dbReference type="EMBL" id="JACGWM010000016">
    <property type="protein sequence ID" value="KAL0322193.1"/>
    <property type="molecule type" value="Genomic_DNA"/>
</dbReference>
<organism evidence="2">
    <name type="scientific">Sesamum calycinum</name>
    <dbReference type="NCBI Taxonomy" id="2727403"/>
    <lineage>
        <taxon>Eukaryota</taxon>
        <taxon>Viridiplantae</taxon>
        <taxon>Streptophyta</taxon>
        <taxon>Embryophyta</taxon>
        <taxon>Tracheophyta</taxon>
        <taxon>Spermatophyta</taxon>
        <taxon>Magnoliopsida</taxon>
        <taxon>eudicotyledons</taxon>
        <taxon>Gunneridae</taxon>
        <taxon>Pentapetalae</taxon>
        <taxon>asterids</taxon>
        <taxon>lamiids</taxon>
        <taxon>Lamiales</taxon>
        <taxon>Pedaliaceae</taxon>
        <taxon>Sesamum</taxon>
    </lineage>
</organism>